<comment type="subcellular location">
    <subcellularLocation>
        <location evidence="1">Membrane</location>
        <topology evidence="1">Multi-pass membrane protein</topology>
    </subcellularLocation>
</comment>
<evidence type="ECO:0000256" key="5">
    <source>
        <dbReference type="ARBA" id="ARBA00023136"/>
    </source>
</evidence>
<dbReference type="Proteomes" id="UP000614601">
    <property type="component" value="Unassembled WGS sequence"/>
</dbReference>
<evidence type="ECO:0000256" key="3">
    <source>
        <dbReference type="ARBA" id="ARBA00022692"/>
    </source>
</evidence>
<keyword evidence="9" id="KW-1185">Reference proteome</keyword>
<comment type="similarity">
    <text evidence="2 6">Belongs to the nematode receptor-like protein srg family.</text>
</comment>
<feature type="transmembrane region" description="Helical" evidence="6">
    <location>
        <begin position="27"/>
        <end position="47"/>
    </location>
</feature>
<feature type="region of interest" description="Disordered" evidence="7">
    <location>
        <begin position="114"/>
        <end position="153"/>
    </location>
</feature>
<feature type="compositionally biased region" description="Low complexity" evidence="7">
    <location>
        <begin position="123"/>
        <end position="133"/>
    </location>
</feature>
<evidence type="ECO:0000256" key="1">
    <source>
        <dbReference type="ARBA" id="ARBA00004141"/>
    </source>
</evidence>
<dbReference type="AlphaFoldDB" id="A0A811L967"/>
<dbReference type="Proteomes" id="UP000783686">
    <property type="component" value="Unassembled WGS sequence"/>
</dbReference>
<keyword evidence="5 6" id="KW-0472">Membrane</keyword>
<protein>
    <recommendedName>
        <fullName evidence="6">Serpentine receptor class gamma</fullName>
    </recommendedName>
</protein>
<accession>A0A811L967</accession>
<evidence type="ECO:0000256" key="7">
    <source>
        <dbReference type="SAM" id="MobiDB-lite"/>
    </source>
</evidence>
<dbReference type="EMBL" id="CAJFDH010000005">
    <property type="protein sequence ID" value="CAD5223828.1"/>
    <property type="molecule type" value="Genomic_DNA"/>
</dbReference>
<dbReference type="InterPro" id="IPR000609">
    <property type="entry name" value="7TM_GPCR_serpentine_rcpt_Srg"/>
</dbReference>
<evidence type="ECO:0000256" key="2">
    <source>
        <dbReference type="ARBA" id="ARBA00005692"/>
    </source>
</evidence>
<gene>
    <name evidence="8" type="ORF">BOKJ2_LOCUS10598</name>
</gene>
<dbReference type="Pfam" id="PF02118">
    <property type="entry name" value="Srg"/>
    <property type="match status" value="1"/>
</dbReference>
<evidence type="ECO:0000256" key="6">
    <source>
        <dbReference type="RuleBase" id="RU280813"/>
    </source>
</evidence>
<organism evidence="8 9">
    <name type="scientific">Bursaphelenchus okinawaensis</name>
    <dbReference type="NCBI Taxonomy" id="465554"/>
    <lineage>
        <taxon>Eukaryota</taxon>
        <taxon>Metazoa</taxon>
        <taxon>Ecdysozoa</taxon>
        <taxon>Nematoda</taxon>
        <taxon>Chromadorea</taxon>
        <taxon>Rhabditida</taxon>
        <taxon>Tylenchina</taxon>
        <taxon>Tylenchomorpha</taxon>
        <taxon>Aphelenchoidea</taxon>
        <taxon>Aphelenchoididae</taxon>
        <taxon>Bursaphelenchus</taxon>
    </lineage>
</organism>
<dbReference type="GO" id="GO:0004888">
    <property type="term" value="F:transmembrane signaling receptor activity"/>
    <property type="evidence" value="ECO:0007669"/>
    <property type="project" value="InterPro"/>
</dbReference>
<reference evidence="8" key="1">
    <citation type="submission" date="2020-09" db="EMBL/GenBank/DDBJ databases">
        <authorList>
            <person name="Kikuchi T."/>
        </authorList>
    </citation>
    <scope>NUCLEOTIDE SEQUENCE</scope>
    <source>
        <strain evidence="8">SH1</strain>
    </source>
</reference>
<comment type="caution">
    <text evidence="8">The sequence shown here is derived from an EMBL/GenBank/DDBJ whole genome shotgun (WGS) entry which is preliminary data.</text>
</comment>
<comment type="caution">
    <text evidence="6">Lacks conserved residue(s) required for the propagation of feature annotation.</text>
</comment>
<evidence type="ECO:0000256" key="4">
    <source>
        <dbReference type="ARBA" id="ARBA00022989"/>
    </source>
</evidence>
<evidence type="ECO:0000313" key="8">
    <source>
        <dbReference type="EMBL" id="CAD5223828.1"/>
    </source>
</evidence>
<name>A0A811L967_9BILA</name>
<dbReference type="GO" id="GO:0016020">
    <property type="term" value="C:membrane"/>
    <property type="evidence" value="ECO:0007669"/>
    <property type="project" value="UniProtKB-SubCell"/>
</dbReference>
<evidence type="ECO:0000313" key="9">
    <source>
        <dbReference type="Proteomes" id="UP000614601"/>
    </source>
</evidence>
<dbReference type="EMBL" id="CAJFCW020000005">
    <property type="protein sequence ID" value="CAG9118914.1"/>
    <property type="molecule type" value="Genomic_DNA"/>
</dbReference>
<keyword evidence="4 6" id="KW-1133">Transmembrane helix</keyword>
<keyword evidence="3 6" id="KW-0812">Transmembrane</keyword>
<dbReference type="GO" id="GO:0007606">
    <property type="term" value="P:sensory perception of chemical stimulus"/>
    <property type="evidence" value="ECO:0007669"/>
    <property type="project" value="UniProtKB-UniRule"/>
</dbReference>
<proteinExistence type="inferred from homology"/>
<sequence length="153" mass="17209">MSALLLAINRISSLFMPLSYEKVWREYFAWVLLFYFAVPFFFCFHLLASPVFVSTESVDHFFTYKAVLTGAFFGYAGTVKPEASTHAAKPFFQKFEFEIGGRLAVSGVSKRRKRPLQSADCRPSLTSPSLSPPVEETAAASERKRSFLSEALL</sequence>